<dbReference type="PANTHER" id="PTHR31286:SF167">
    <property type="entry name" value="OS09G0268800 PROTEIN"/>
    <property type="match status" value="1"/>
</dbReference>
<proteinExistence type="predicted"/>
<dbReference type="InterPro" id="IPR040256">
    <property type="entry name" value="At4g02000-like"/>
</dbReference>
<evidence type="ECO:0000313" key="4">
    <source>
        <dbReference type="Proteomes" id="UP001281410"/>
    </source>
</evidence>
<keyword evidence="1" id="KW-0479">Metal-binding</keyword>
<dbReference type="PROSITE" id="PS50158">
    <property type="entry name" value="ZF_CCHC"/>
    <property type="match status" value="1"/>
</dbReference>
<evidence type="ECO:0000259" key="2">
    <source>
        <dbReference type="PROSITE" id="PS50158"/>
    </source>
</evidence>
<keyword evidence="1" id="KW-0862">Zinc</keyword>
<dbReference type="GO" id="GO:0008270">
    <property type="term" value="F:zinc ion binding"/>
    <property type="evidence" value="ECO:0007669"/>
    <property type="project" value="UniProtKB-KW"/>
</dbReference>
<feature type="domain" description="CCHC-type" evidence="2">
    <location>
        <begin position="73"/>
        <end position="88"/>
    </location>
</feature>
<gene>
    <name evidence="3" type="ORF">Dsin_022027</name>
</gene>
<dbReference type="PANTHER" id="PTHR31286">
    <property type="entry name" value="GLYCINE-RICH CELL WALL STRUCTURAL PROTEIN 1.8-LIKE"/>
    <property type="match status" value="1"/>
</dbReference>
<dbReference type="Proteomes" id="UP001281410">
    <property type="component" value="Unassembled WGS sequence"/>
</dbReference>
<accession>A0AAE0E0S3</accession>
<dbReference type="AlphaFoldDB" id="A0AAE0E0S3"/>
<sequence length="333" mass="38142">MCMDRRTTKWMAEQIGCVVDIPTESKECWGKFMKVEVQVDISKPSKRWLRLKLDKSETIVMVGLKYERLPEFCYACRRIGHGIKECPDDEARVEALKEVSTKFGPWVKALVFDRMQVRHLIQRDGNSNVQVRSQEGTCDVSEDDPYNLRFGVLVSHKGDLTTSGLVSRKTKNVSHLKPLIIFNRPGSPQVHDRRLESPTEVPKIDNIAQAVVDEMAHNGPILNTKEFLKVEPGHINARIHMEHRFLWRFSGFYGDPIPSKRVNSWAILYRLRDVDNLPWVCGWVGRDENFNELLCLNEKECGSDKSISSMIRFRQAIDDCDLIGLGSSGPKLT</sequence>
<keyword evidence="4" id="KW-1185">Reference proteome</keyword>
<organism evidence="3 4">
    <name type="scientific">Dipteronia sinensis</name>
    <dbReference type="NCBI Taxonomy" id="43782"/>
    <lineage>
        <taxon>Eukaryota</taxon>
        <taxon>Viridiplantae</taxon>
        <taxon>Streptophyta</taxon>
        <taxon>Embryophyta</taxon>
        <taxon>Tracheophyta</taxon>
        <taxon>Spermatophyta</taxon>
        <taxon>Magnoliopsida</taxon>
        <taxon>eudicotyledons</taxon>
        <taxon>Gunneridae</taxon>
        <taxon>Pentapetalae</taxon>
        <taxon>rosids</taxon>
        <taxon>malvids</taxon>
        <taxon>Sapindales</taxon>
        <taxon>Sapindaceae</taxon>
        <taxon>Hippocastanoideae</taxon>
        <taxon>Acereae</taxon>
        <taxon>Dipteronia</taxon>
    </lineage>
</organism>
<dbReference type="InterPro" id="IPR025836">
    <property type="entry name" value="Zn_knuckle_CX2CX4HX4C"/>
</dbReference>
<protein>
    <recommendedName>
        <fullName evidence="2">CCHC-type domain-containing protein</fullName>
    </recommendedName>
</protein>
<evidence type="ECO:0000313" key="3">
    <source>
        <dbReference type="EMBL" id="KAK3198612.1"/>
    </source>
</evidence>
<keyword evidence="1" id="KW-0863">Zinc-finger</keyword>
<dbReference type="InterPro" id="IPR001878">
    <property type="entry name" value="Znf_CCHC"/>
</dbReference>
<evidence type="ECO:0000256" key="1">
    <source>
        <dbReference type="PROSITE-ProRule" id="PRU00047"/>
    </source>
</evidence>
<dbReference type="EMBL" id="JANJYJ010000007">
    <property type="protein sequence ID" value="KAK3198612.1"/>
    <property type="molecule type" value="Genomic_DNA"/>
</dbReference>
<comment type="caution">
    <text evidence="3">The sequence shown here is derived from an EMBL/GenBank/DDBJ whole genome shotgun (WGS) entry which is preliminary data.</text>
</comment>
<name>A0AAE0E0S3_9ROSI</name>
<reference evidence="3" key="1">
    <citation type="journal article" date="2023" name="Plant J.">
        <title>Genome sequences and population genomics provide insights into the demographic history, inbreeding, and mutation load of two 'living fossil' tree species of Dipteronia.</title>
        <authorList>
            <person name="Feng Y."/>
            <person name="Comes H.P."/>
            <person name="Chen J."/>
            <person name="Zhu S."/>
            <person name="Lu R."/>
            <person name="Zhang X."/>
            <person name="Li P."/>
            <person name="Qiu J."/>
            <person name="Olsen K.M."/>
            <person name="Qiu Y."/>
        </authorList>
    </citation>
    <scope>NUCLEOTIDE SEQUENCE</scope>
    <source>
        <strain evidence="3">NBL</strain>
    </source>
</reference>
<dbReference type="Pfam" id="PF14392">
    <property type="entry name" value="zf-CCHC_4"/>
    <property type="match status" value="1"/>
</dbReference>
<dbReference type="GO" id="GO:0003676">
    <property type="term" value="F:nucleic acid binding"/>
    <property type="evidence" value="ECO:0007669"/>
    <property type="project" value="InterPro"/>
</dbReference>